<keyword evidence="3" id="KW-1185">Reference proteome</keyword>
<proteinExistence type="predicted"/>
<dbReference type="Proteomes" id="UP000036987">
    <property type="component" value="Unassembled WGS sequence"/>
</dbReference>
<protein>
    <submittedName>
        <fullName evidence="2">Uncharacterized protein</fullName>
    </submittedName>
</protein>
<feature type="transmembrane region" description="Helical" evidence="1">
    <location>
        <begin position="526"/>
        <end position="552"/>
    </location>
</feature>
<dbReference type="AlphaFoldDB" id="A0A0K9NV41"/>
<gene>
    <name evidence="2" type="ORF">ZOSMA_59G00650</name>
</gene>
<dbReference type="Pfam" id="PF03140">
    <property type="entry name" value="DUF247"/>
    <property type="match status" value="1"/>
</dbReference>
<dbReference type="PANTHER" id="PTHR31549">
    <property type="entry name" value="PROTEIN, PUTATIVE (DUF247)-RELATED-RELATED"/>
    <property type="match status" value="1"/>
</dbReference>
<keyword evidence="1" id="KW-0812">Transmembrane</keyword>
<dbReference type="OrthoDB" id="591587at2759"/>
<feature type="transmembrane region" description="Helical" evidence="1">
    <location>
        <begin position="327"/>
        <end position="347"/>
    </location>
</feature>
<name>A0A0K9NV41_ZOSMR</name>
<evidence type="ECO:0000313" key="2">
    <source>
        <dbReference type="EMBL" id="KMZ60503.1"/>
    </source>
</evidence>
<dbReference type="EMBL" id="LFYR01001622">
    <property type="protein sequence ID" value="KMZ60503.1"/>
    <property type="molecule type" value="Genomic_DNA"/>
</dbReference>
<sequence length="559" mass="65748">MESNTPFQTQIDMPMEDEEMLLSIEEINELSLIATKPTKEKYFATECIQKLRPTSDVSMCRIPNELQATDGVESYYKPKVISIGPYHLKNAKLCSSQKLKLQYLSDLLARSMENNLNRYMDAIKGVYLYEKDKYCDLDTCGVSKHEFMKMLVLDGCFLVELLLKHNEGWLTFPGIDIHELNHDLILIENQIPFSVLKIIYENTELGVQHQRFNFFDLVVRYLHNGMEETGAYKEEQKVDHLLHLLYICRSDRLELIPTLRVGILSYFRFFLLFQKKIHTLALLLYCFFMLFLEKIYENHDPYVKIMIIISMIILLVVWMTIYIWGSYVFVGLVYLVIWIVEHIFKFLKRSTAKDIGMTSPLVHGLAPIPTIREITYAGVQWSDISYSVPYKMTFKSKMMHAGSMEINDNSFSEFENLLLYEQIYFIPRYQGDETEDQLFYISSYIMYMRNMVDTDKDVKLLQKHGILNILSSSIKVDEIRDFFGKKRSWLVLNKSHQKKINSRFKSLQKFVHKGHCKRRTKLIKDYFGSSLVIFTFTGFMIVTLLTFLATLYTVKGFYK</sequence>
<keyword evidence="1" id="KW-0472">Membrane</keyword>
<evidence type="ECO:0000256" key="1">
    <source>
        <dbReference type="SAM" id="Phobius"/>
    </source>
</evidence>
<evidence type="ECO:0000313" key="3">
    <source>
        <dbReference type="Proteomes" id="UP000036987"/>
    </source>
</evidence>
<comment type="caution">
    <text evidence="2">The sequence shown here is derived from an EMBL/GenBank/DDBJ whole genome shotgun (WGS) entry which is preliminary data.</text>
</comment>
<reference evidence="3" key="1">
    <citation type="journal article" date="2016" name="Nature">
        <title>The genome of the seagrass Zostera marina reveals angiosperm adaptation to the sea.</title>
        <authorList>
            <person name="Olsen J.L."/>
            <person name="Rouze P."/>
            <person name="Verhelst B."/>
            <person name="Lin Y.-C."/>
            <person name="Bayer T."/>
            <person name="Collen J."/>
            <person name="Dattolo E."/>
            <person name="De Paoli E."/>
            <person name="Dittami S."/>
            <person name="Maumus F."/>
            <person name="Michel G."/>
            <person name="Kersting A."/>
            <person name="Lauritano C."/>
            <person name="Lohaus R."/>
            <person name="Toepel M."/>
            <person name="Tonon T."/>
            <person name="Vanneste K."/>
            <person name="Amirebrahimi M."/>
            <person name="Brakel J."/>
            <person name="Bostroem C."/>
            <person name="Chovatia M."/>
            <person name="Grimwood J."/>
            <person name="Jenkins J.W."/>
            <person name="Jueterbock A."/>
            <person name="Mraz A."/>
            <person name="Stam W.T."/>
            <person name="Tice H."/>
            <person name="Bornberg-Bauer E."/>
            <person name="Green P.J."/>
            <person name="Pearson G.A."/>
            <person name="Procaccini G."/>
            <person name="Duarte C.M."/>
            <person name="Schmutz J."/>
            <person name="Reusch T.B.H."/>
            <person name="Van de Peer Y."/>
        </authorList>
    </citation>
    <scope>NUCLEOTIDE SEQUENCE [LARGE SCALE GENOMIC DNA]</scope>
    <source>
        <strain evidence="3">cv. Finnish</strain>
    </source>
</reference>
<feature type="transmembrane region" description="Helical" evidence="1">
    <location>
        <begin position="277"/>
        <end position="295"/>
    </location>
</feature>
<keyword evidence="1" id="KW-1133">Transmembrane helix</keyword>
<accession>A0A0K9NV41</accession>
<feature type="transmembrane region" description="Helical" evidence="1">
    <location>
        <begin position="302"/>
        <end position="321"/>
    </location>
</feature>
<dbReference type="PANTHER" id="PTHR31549:SF257">
    <property type="entry name" value="EXPRESSED PROTEIN"/>
    <property type="match status" value="1"/>
</dbReference>
<dbReference type="InterPro" id="IPR004158">
    <property type="entry name" value="DUF247_pln"/>
</dbReference>
<dbReference type="STRING" id="29655.A0A0K9NV41"/>
<organism evidence="2 3">
    <name type="scientific">Zostera marina</name>
    <name type="common">Eelgrass</name>
    <dbReference type="NCBI Taxonomy" id="29655"/>
    <lineage>
        <taxon>Eukaryota</taxon>
        <taxon>Viridiplantae</taxon>
        <taxon>Streptophyta</taxon>
        <taxon>Embryophyta</taxon>
        <taxon>Tracheophyta</taxon>
        <taxon>Spermatophyta</taxon>
        <taxon>Magnoliopsida</taxon>
        <taxon>Liliopsida</taxon>
        <taxon>Zosteraceae</taxon>
        <taxon>Zostera</taxon>
    </lineage>
</organism>